<comment type="caution">
    <text evidence="1">The sequence shown here is derived from an EMBL/GenBank/DDBJ whole genome shotgun (WGS) entry which is preliminary data.</text>
</comment>
<protein>
    <submittedName>
        <fullName evidence="1">Uncharacterized protein</fullName>
    </submittedName>
</protein>
<reference evidence="1 2" key="1">
    <citation type="journal article" date="2020" name="Genome Biol. Evol.">
        <title>Rhizobium dioscoreae sp. nov., a plant growth-promoting bacterium isolated from yam (Dioscorea species).</title>
        <authorList>
            <person name="Ouyabe M."/>
            <person name="Tanaka N."/>
            <person name="Shiwa Y."/>
            <person name="Fujita N."/>
            <person name="Kikuno H."/>
            <person name="Babil P."/>
            <person name="Shiwachi H."/>
        </authorList>
    </citation>
    <scope>NUCLEOTIDE SEQUENCE [LARGE SCALE GENOMIC DNA]</scope>
    <source>
        <strain evidence="1 2">S-93</strain>
    </source>
</reference>
<proteinExistence type="predicted"/>
<sequence>MLGSIAFDLQAVIEAAGAPRATRFIYATKTLRNFTENMAASLDGATGRDLNLVPEELIHPMDTVHIDHWFEHPG</sequence>
<evidence type="ECO:0000313" key="1">
    <source>
        <dbReference type="EMBL" id="GES53141.1"/>
    </source>
</evidence>
<name>A0ABQ0ZC55_9HYPH</name>
<organism evidence="1 2">
    <name type="scientific">Rhizobium dioscoreae</name>
    <dbReference type="NCBI Taxonomy" id="2653122"/>
    <lineage>
        <taxon>Bacteria</taxon>
        <taxon>Pseudomonadati</taxon>
        <taxon>Pseudomonadota</taxon>
        <taxon>Alphaproteobacteria</taxon>
        <taxon>Hyphomicrobiales</taxon>
        <taxon>Rhizobiaceae</taxon>
        <taxon>Rhizobium/Agrobacterium group</taxon>
        <taxon>Rhizobium</taxon>
    </lineage>
</organism>
<dbReference type="EMBL" id="BLAJ01000014">
    <property type="protein sequence ID" value="GES53141.1"/>
    <property type="molecule type" value="Genomic_DNA"/>
</dbReference>
<evidence type="ECO:0000313" key="2">
    <source>
        <dbReference type="Proteomes" id="UP000390335"/>
    </source>
</evidence>
<accession>A0ABQ0ZC55</accession>
<dbReference type="Proteomes" id="UP000390335">
    <property type="component" value="Unassembled WGS sequence"/>
</dbReference>
<keyword evidence="2" id="KW-1185">Reference proteome</keyword>
<gene>
    <name evidence="1" type="ORF">RsS93_57550</name>
</gene>